<dbReference type="OrthoDB" id="9836348at2"/>
<evidence type="ECO:0008006" key="4">
    <source>
        <dbReference type="Google" id="ProtNLM"/>
    </source>
</evidence>
<dbReference type="STRING" id="861299.J421_2365"/>
<reference evidence="2 3" key="1">
    <citation type="journal article" date="2014" name="Genome Announc.">
        <title>Genome Sequence and Methylome of Soil Bacterium Gemmatirosa kalamazoonensis KBS708T, a Member of the Rarely Cultivated Gemmatimonadetes Phylum.</title>
        <authorList>
            <person name="Debruyn J.M."/>
            <person name="Radosevich M."/>
            <person name="Wommack K.E."/>
            <person name="Polson S.W."/>
            <person name="Hauser L.J."/>
            <person name="Fawaz M.N."/>
            <person name="Korlach J."/>
            <person name="Tsai Y.C."/>
        </authorList>
    </citation>
    <scope>NUCLEOTIDE SEQUENCE [LARGE SCALE GENOMIC DNA]</scope>
    <source>
        <strain evidence="2 3">KBS708</strain>
    </source>
</reference>
<sequence length="175" mass="18422">MLALPALASVVETLTRVAEPWKSVYADSKVLETAVVFVHVAALVIGGGIALAADRATLRALRGDAATRARQLAELGLTHRVVIVSLVILFMSGVALFLTDVETFAVSIVFWVKMALVALLLANGLVMTRTEAALRRASDGDGGDLARWGRLRTTALASGALWLVTMLAGVALTNV</sequence>
<gene>
    <name evidence="2" type="ORF">J421_2365</name>
</gene>
<keyword evidence="1" id="KW-0472">Membrane</keyword>
<dbReference type="AlphaFoldDB" id="W0RHJ8"/>
<evidence type="ECO:0000256" key="1">
    <source>
        <dbReference type="SAM" id="Phobius"/>
    </source>
</evidence>
<keyword evidence="1" id="KW-1133">Transmembrane helix</keyword>
<dbReference type="InParanoid" id="W0RHJ8"/>
<evidence type="ECO:0000313" key="3">
    <source>
        <dbReference type="Proteomes" id="UP000019151"/>
    </source>
</evidence>
<feature type="transmembrane region" description="Helical" evidence="1">
    <location>
        <begin position="104"/>
        <end position="126"/>
    </location>
</feature>
<proteinExistence type="predicted"/>
<name>W0RHJ8_9BACT</name>
<feature type="transmembrane region" description="Helical" evidence="1">
    <location>
        <begin position="34"/>
        <end position="53"/>
    </location>
</feature>
<dbReference type="RefSeq" id="WP_025411381.1">
    <property type="nucleotide sequence ID" value="NZ_CP007128.1"/>
</dbReference>
<dbReference type="eggNOG" id="ENOG5034B2S">
    <property type="taxonomic scope" value="Bacteria"/>
</dbReference>
<keyword evidence="3" id="KW-1185">Reference proteome</keyword>
<organism evidence="2 3">
    <name type="scientific">Gemmatirosa kalamazoonensis</name>
    <dbReference type="NCBI Taxonomy" id="861299"/>
    <lineage>
        <taxon>Bacteria</taxon>
        <taxon>Pseudomonadati</taxon>
        <taxon>Gemmatimonadota</taxon>
        <taxon>Gemmatimonadia</taxon>
        <taxon>Gemmatimonadales</taxon>
        <taxon>Gemmatimonadaceae</taxon>
        <taxon>Gemmatirosa</taxon>
    </lineage>
</organism>
<dbReference type="KEGG" id="gba:J421_2365"/>
<dbReference type="HOGENOM" id="CLU_1545409_0_0_0"/>
<dbReference type="EMBL" id="CP007128">
    <property type="protein sequence ID" value="AHG89902.1"/>
    <property type="molecule type" value="Genomic_DNA"/>
</dbReference>
<dbReference type="Proteomes" id="UP000019151">
    <property type="component" value="Chromosome"/>
</dbReference>
<accession>W0RHJ8</accession>
<feature type="transmembrane region" description="Helical" evidence="1">
    <location>
        <begin position="155"/>
        <end position="173"/>
    </location>
</feature>
<keyword evidence="1" id="KW-0812">Transmembrane</keyword>
<feature type="transmembrane region" description="Helical" evidence="1">
    <location>
        <begin position="77"/>
        <end position="98"/>
    </location>
</feature>
<protein>
    <recommendedName>
        <fullName evidence="4">Copper resistance D domain protein</fullName>
    </recommendedName>
</protein>
<evidence type="ECO:0000313" key="2">
    <source>
        <dbReference type="EMBL" id="AHG89902.1"/>
    </source>
</evidence>